<proteinExistence type="predicted"/>
<evidence type="ECO:0008006" key="4">
    <source>
        <dbReference type="Google" id="ProtNLM"/>
    </source>
</evidence>
<dbReference type="STRING" id="474960.SAMN05216180_1575"/>
<dbReference type="EMBL" id="FOCG01000001">
    <property type="protein sequence ID" value="SEM74862.1"/>
    <property type="molecule type" value="Genomic_DNA"/>
</dbReference>
<feature type="transmembrane region" description="Helical" evidence="1">
    <location>
        <begin position="256"/>
        <end position="279"/>
    </location>
</feature>
<dbReference type="RefSeq" id="WP_092753320.1">
    <property type="nucleotide sequence ID" value="NZ_FOCG01000001.1"/>
</dbReference>
<gene>
    <name evidence="2" type="ORF">SAMN05216180_1575</name>
</gene>
<dbReference type="AlphaFoldDB" id="A0A1H8AVU3"/>
<evidence type="ECO:0000256" key="1">
    <source>
        <dbReference type="SAM" id="Phobius"/>
    </source>
</evidence>
<keyword evidence="3" id="KW-1185">Reference proteome</keyword>
<keyword evidence="1" id="KW-0472">Membrane</keyword>
<name>A0A1H8AVU3_9FIRM</name>
<dbReference type="OrthoDB" id="9786505at2"/>
<dbReference type="Proteomes" id="UP000199158">
    <property type="component" value="Unassembled WGS sequence"/>
</dbReference>
<keyword evidence="1" id="KW-1133">Transmembrane helix</keyword>
<reference evidence="2 3" key="1">
    <citation type="submission" date="2016-10" db="EMBL/GenBank/DDBJ databases">
        <authorList>
            <person name="de Groot N.N."/>
        </authorList>
    </citation>
    <scope>NUCLEOTIDE SEQUENCE [LARGE SCALE GENOMIC DNA]</scope>
    <source>
        <strain evidence="2 3">CGMCC 1.5070</strain>
    </source>
</reference>
<evidence type="ECO:0000313" key="2">
    <source>
        <dbReference type="EMBL" id="SEM74862.1"/>
    </source>
</evidence>
<evidence type="ECO:0000313" key="3">
    <source>
        <dbReference type="Proteomes" id="UP000199158"/>
    </source>
</evidence>
<protein>
    <recommendedName>
        <fullName evidence="4">Tight adherence protein C</fullName>
    </recommendedName>
</protein>
<sequence length="287" mass="32705">MIQQLLFSLLFVFGIYLLYKEFFIKPTSATVKAVTKVKVFGVTKRYEKLMQFISSKIENHVRIPEYKRNEYVRMLEVLGLTYTPEQYTARIYAQSIFAFLIGLIPAIRVPLLVLLAPILALFIYQLQLKSLKKQYTKRKTDIEMELPKLCSVINSRLKSTSNAQTILSSFLPITNDSMSSELTVTLADMKTGSPETALRRFEGRISSPKVSDVVRGLIAVQNGDDLSVYFQSKQHQFNNDRVTVKKKNIQARPLQLSMPVICSFLINLIFILYALSLGIKLLLNGAF</sequence>
<feature type="transmembrane region" description="Helical" evidence="1">
    <location>
        <begin position="96"/>
        <end position="124"/>
    </location>
</feature>
<organism evidence="2 3">
    <name type="scientific">Hydrogenoanaerobacterium saccharovorans</name>
    <dbReference type="NCBI Taxonomy" id="474960"/>
    <lineage>
        <taxon>Bacteria</taxon>
        <taxon>Bacillati</taxon>
        <taxon>Bacillota</taxon>
        <taxon>Clostridia</taxon>
        <taxon>Eubacteriales</taxon>
        <taxon>Oscillospiraceae</taxon>
        <taxon>Hydrogenoanaerobacterium</taxon>
    </lineage>
</organism>
<accession>A0A1H8AVU3</accession>
<keyword evidence="1" id="KW-0812">Transmembrane</keyword>